<dbReference type="InterPro" id="IPR029058">
    <property type="entry name" value="AB_hydrolase_fold"/>
</dbReference>
<feature type="region of interest" description="Disordered" evidence="2">
    <location>
        <begin position="186"/>
        <end position="217"/>
    </location>
</feature>
<dbReference type="AlphaFoldDB" id="A0A0V0R708"/>
<dbReference type="InterPro" id="IPR007751">
    <property type="entry name" value="DUF676_lipase-like"/>
</dbReference>
<feature type="domain" description="DUF676" evidence="3">
    <location>
        <begin position="525"/>
        <end position="655"/>
    </location>
</feature>
<dbReference type="InterPro" id="IPR044294">
    <property type="entry name" value="Lipase-like"/>
</dbReference>
<protein>
    <recommendedName>
        <fullName evidence="3">DUF676 domain-containing protein</fullName>
    </recommendedName>
</protein>
<reference evidence="4 5" key="1">
    <citation type="journal article" date="2015" name="Sci. Rep.">
        <title>Genome of the facultative scuticociliatosis pathogen Pseudocohnilembus persalinus provides insight into its virulence through horizontal gene transfer.</title>
        <authorList>
            <person name="Xiong J."/>
            <person name="Wang G."/>
            <person name="Cheng J."/>
            <person name="Tian M."/>
            <person name="Pan X."/>
            <person name="Warren A."/>
            <person name="Jiang C."/>
            <person name="Yuan D."/>
            <person name="Miao W."/>
        </authorList>
    </citation>
    <scope>NUCLEOTIDE SEQUENCE [LARGE SCALE GENOMIC DNA]</scope>
    <source>
        <strain evidence="4">36N120E</strain>
    </source>
</reference>
<evidence type="ECO:0000313" key="4">
    <source>
        <dbReference type="EMBL" id="KRX10279.1"/>
    </source>
</evidence>
<evidence type="ECO:0000259" key="3">
    <source>
        <dbReference type="Pfam" id="PF05057"/>
    </source>
</evidence>
<dbReference type="PANTHER" id="PTHR12482">
    <property type="entry name" value="LIPASE ROG1-RELATED-RELATED"/>
    <property type="match status" value="1"/>
</dbReference>
<dbReference type="Pfam" id="PF05057">
    <property type="entry name" value="DUF676"/>
    <property type="match status" value="2"/>
</dbReference>
<evidence type="ECO:0000313" key="5">
    <source>
        <dbReference type="Proteomes" id="UP000054937"/>
    </source>
</evidence>
<keyword evidence="5" id="KW-1185">Reference proteome</keyword>
<evidence type="ECO:0000256" key="1">
    <source>
        <dbReference type="ARBA" id="ARBA00007949"/>
    </source>
</evidence>
<comment type="similarity">
    <text evidence="1">Belongs to the FAM135 family.</text>
</comment>
<dbReference type="EMBL" id="LDAU01000032">
    <property type="protein sequence ID" value="KRX10279.1"/>
    <property type="molecule type" value="Genomic_DNA"/>
</dbReference>
<dbReference type="InParanoid" id="A0A0V0R708"/>
<dbReference type="Proteomes" id="UP000054937">
    <property type="component" value="Unassembled WGS sequence"/>
</dbReference>
<gene>
    <name evidence="4" type="ORF">PPERSA_09663</name>
</gene>
<dbReference type="InterPro" id="IPR022122">
    <property type="entry name" value="DUF3657"/>
</dbReference>
<dbReference type="OMA" id="YNKMLMQ"/>
<feature type="compositionally biased region" description="Polar residues" evidence="2">
    <location>
        <begin position="197"/>
        <end position="210"/>
    </location>
</feature>
<comment type="caution">
    <text evidence="4">The sequence shown here is derived from an EMBL/GenBank/DDBJ whole genome shotgun (WGS) entry which is preliminary data.</text>
</comment>
<sequence length="823" mass="97590">MRNIDLFHQGIYQLKAQIYQKLNGKKIFAIPYNVITGETNKKIQHQPSKIFRNAILEDTSFYSKPFSIKYCEEEVQLNDMCLFRADFIDAFPEIYDKELYIQVDLLFIELSMQHSENLFKNGPQDGFKVQSTFQGKLHQIHQGIHEFVPITFDDMHFCCVNMTVHTLLRDFTYKSIPEYHPIEFEQQQQQRNEDSQGQKNMNDQEQNGKNQKFKGKPQNQQQLIFQKGQICAKNFQEFFKYITNGFQRHKINEFYQKYVRFLRLQHERFLIIYQALIEDIIFDKKIALQMKATIQKNYIVPYPGFFENQFQDGNILDDLMINSDFSDFFSLEDEKQREKMCQEIQFEINMVAGYTFQLWYSFIEFFQQNACNISNKLQKDYHDKITKRWNESIFQNQIEIQDLTQYVSKHQGKDHEKEARRIRQQHYYKTLAPLNIEDLSLFPKYEIHPIIFSDIYKKVDKTVPKQLFQSDTQHNSQNEDIDDDDQLEISLQMTDTTSGIKQNLKSFLNVNTCKKTKNQLDLKHSQNHIIVLVHGLQGNNFDMRLLKDHISLKYPDIQILSSSSNEEYTEGDIWEMGQRLGEEVKKFIREWCPNGFGKLSFIGHSLGGLIIRSSIPHLKEFQDKFFTIMTMSTPHLGFLYHSSKMVDAAPQIYKNFVKNQFECVDHYHKKQQWFIPTSYIHGGLWFMKQWKKCPSLNQMTLTDSKQIENTFIYKLAHIGALDNFKNIVLISSHQDSYVPYYSARIQNNPKRDNSESNRSKIYAEILKALTQNIVADKLYRLDVSFEIPQKSLDKMIGRAAHIQFLENTALQKMIVYNFPQFFQ</sequence>
<feature type="domain" description="DUF676" evidence="3">
    <location>
        <begin position="678"/>
        <end position="742"/>
    </location>
</feature>
<accession>A0A0V0R708</accession>
<name>A0A0V0R708_PSEPJ</name>
<dbReference type="SUPFAM" id="SSF53474">
    <property type="entry name" value="alpha/beta-Hydrolases"/>
    <property type="match status" value="1"/>
</dbReference>
<evidence type="ECO:0000256" key="2">
    <source>
        <dbReference type="SAM" id="MobiDB-lite"/>
    </source>
</evidence>
<proteinExistence type="inferred from homology"/>
<dbReference type="Gene3D" id="3.40.50.1820">
    <property type="entry name" value="alpha/beta hydrolase"/>
    <property type="match status" value="1"/>
</dbReference>
<dbReference type="OrthoDB" id="273452at2759"/>
<dbReference type="PANTHER" id="PTHR12482:SF5">
    <property type="entry name" value="DUF676 DOMAIN-CONTAINING PROTEIN"/>
    <property type="match status" value="1"/>
</dbReference>
<organism evidence="4 5">
    <name type="scientific">Pseudocohnilembus persalinus</name>
    <name type="common">Ciliate</name>
    <dbReference type="NCBI Taxonomy" id="266149"/>
    <lineage>
        <taxon>Eukaryota</taxon>
        <taxon>Sar</taxon>
        <taxon>Alveolata</taxon>
        <taxon>Ciliophora</taxon>
        <taxon>Intramacronucleata</taxon>
        <taxon>Oligohymenophorea</taxon>
        <taxon>Scuticociliatia</taxon>
        <taxon>Philasterida</taxon>
        <taxon>Pseudocohnilembidae</taxon>
        <taxon>Pseudocohnilembus</taxon>
    </lineage>
</organism>
<dbReference type="Pfam" id="PF12394">
    <property type="entry name" value="DUF3657"/>
    <property type="match status" value="1"/>
</dbReference>